<name>A0ABU4PKJ3_9SPHN</name>
<evidence type="ECO:0000259" key="1">
    <source>
        <dbReference type="Pfam" id="PF12146"/>
    </source>
</evidence>
<dbReference type="NCBIfam" id="TIGR03100">
    <property type="entry name" value="hydr1_PEP"/>
    <property type="match status" value="1"/>
</dbReference>
<reference evidence="2 3" key="1">
    <citation type="submission" date="2023-11" db="EMBL/GenBank/DDBJ databases">
        <title>MicrobeMod: A computational toolkit for identifying prokaryotic methylation and restriction-modification with nanopore sequencing.</title>
        <authorList>
            <person name="Crits-Christoph A."/>
            <person name="Kang S.C."/>
            <person name="Lee H."/>
            <person name="Ostrov N."/>
        </authorList>
    </citation>
    <scope>NUCLEOTIDE SEQUENCE [LARGE SCALE GENOMIC DNA]</scope>
    <source>
        <strain evidence="2 3">ATCC 14820</strain>
    </source>
</reference>
<dbReference type="InterPro" id="IPR029058">
    <property type="entry name" value="AB_hydrolase_fold"/>
</dbReference>
<dbReference type="SUPFAM" id="SSF53474">
    <property type="entry name" value="alpha/beta-Hydrolases"/>
    <property type="match status" value="1"/>
</dbReference>
<proteinExistence type="predicted"/>
<organism evidence="2 3">
    <name type="scientific">Sphingomonas echinoides</name>
    <dbReference type="NCBI Taxonomy" id="59803"/>
    <lineage>
        <taxon>Bacteria</taxon>
        <taxon>Pseudomonadati</taxon>
        <taxon>Pseudomonadota</taxon>
        <taxon>Alphaproteobacteria</taxon>
        <taxon>Sphingomonadales</taxon>
        <taxon>Sphingomonadaceae</taxon>
        <taxon>Sphingomonas</taxon>
    </lineage>
</organism>
<dbReference type="RefSeq" id="WP_010402970.1">
    <property type="nucleotide sequence ID" value="NZ_JAWXXV010000001.1"/>
</dbReference>
<evidence type="ECO:0000313" key="3">
    <source>
        <dbReference type="Proteomes" id="UP001279660"/>
    </source>
</evidence>
<dbReference type="EMBL" id="JAWXXV010000001">
    <property type="protein sequence ID" value="MDX5984718.1"/>
    <property type="molecule type" value="Genomic_DNA"/>
</dbReference>
<accession>A0ABU4PKJ3</accession>
<feature type="domain" description="Serine aminopeptidase S33" evidence="1">
    <location>
        <begin position="44"/>
        <end position="151"/>
    </location>
</feature>
<sequence length="264" mass="28096">MRTVTTFDCAGETLFGTLDTAAGETGLLIVSGGNEIRIGAHRGMALLAQRLAAHGVPVFRFDRRGIGDSTGENGGFRTSGPDIASAAAAFRALSGIERLVAFGNCDAATALALFGAEAAIETLILANPWLIEQDDALPPAAAIRARYAAKLRNPREWLRLLQGQVNLKNLFKGLNKVFHNVPKGSTPLATELLDALATWGGRATILLARRDNTALAFADAARAHQGTLQMLFCETDSHSFAHPQDAEWLEQQIVAALSRLPEAG</sequence>
<dbReference type="GO" id="GO:0016787">
    <property type="term" value="F:hydrolase activity"/>
    <property type="evidence" value="ECO:0007669"/>
    <property type="project" value="UniProtKB-KW"/>
</dbReference>
<dbReference type="Proteomes" id="UP001279660">
    <property type="component" value="Unassembled WGS sequence"/>
</dbReference>
<protein>
    <submittedName>
        <fullName evidence="2">Hydrolase 1, exosortase A system-associated</fullName>
    </submittedName>
</protein>
<dbReference type="Pfam" id="PF12146">
    <property type="entry name" value="Hydrolase_4"/>
    <property type="match status" value="1"/>
</dbReference>
<gene>
    <name evidence="2" type="ORF">SIL82_10625</name>
</gene>
<comment type="caution">
    <text evidence="2">The sequence shown here is derived from an EMBL/GenBank/DDBJ whole genome shotgun (WGS) entry which is preliminary data.</text>
</comment>
<dbReference type="InterPro" id="IPR022742">
    <property type="entry name" value="Hydrolase_4"/>
</dbReference>
<dbReference type="Gene3D" id="3.40.50.1820">
    <property type="entry name" value="alpha/beta hydrolase"/>
    <property type="match status" value="1"/>
</dbReference>
<keyword evidence="3" id="KW-1185">Reference proteome</keyword>
<keyword evidence="2" id="KW-0378">Hydrolase</keyword>
<dbReference type="InterPro" id="IPR017531">
    <property type="entry name" value="Hydrolase-1_PEP"/>
</dbReference>
<evidence type="ECO:0000313" key="2">
    <source>
        <dbReference type="EMBL" id="MDX5984718.1"/>
    </source>
</evidence>